<dbReference type="Proteomes" id="UP000027186">
    <property type="component" value="Plasmid AbAZ39_p1"/>
</dbReference>
<dbReference type="Gene3D" id="2.30.270.10">
    <property type="entry name" value="duf1285 protein"/>
    <property type="match status" value="1"/>
</dbReference>
<dbReference type="InterPro" id="IPR048342">
    <property type="entry name" value="DUF1285_C"/>
</dbReference>
<feature type="domain" description="DUF1285" evidence="3">
    <location>
        <begin position="98"/>
        <end position="192"/>
    </location>
</feature>
<dbReference type="Pfam" id="PF06938">
    <property type="entry name" value="DUF1285_N"/>
    <property type="match status" value="1"/>
</dbReference>
<evidence type="ECO:0000259" key="2">
    <source>
        <dbReference type="Pfam" id="PF06938"/>
    </source>
</evidence>
<dbReference type="Pfam" id="PF21028">
    <property type="entry name" value="DUF1285_C"/>
    <property type="match status" value="1"/>
</dbReference>
<sequence>MKVGNDGANDKRPNETRPGEVTGGESGESLPLPLPLAAREQRFDIRIARDGTWFHEGDPIRRIELVKLFATVLRRDESGDFWLVTPVERGRIVVEDTPFVAVEMAASGHGDEQVLSFRTNLDEWVESGPDHPIRVVHNPENGEPTPYILIRNGLEARILRPVYYEMVDRADTRGHDGEAEVGVWSKKVFFALGRLPGG</sequence>
<dbReference type="InterPro" id="IPR023361">
    <property type="entry name" value="DUF1285_beta_roll_sf"/>
</dbReference>
<accession>A0A060DS43</accession>
<reference evidence="4 5" key="1">
    <citation type="journal article" date="2014" name="Genome Announc.">
        <title>Complete Genome Sequence of the Model Rhizosphere Strain Azospirillum brasilense Az39, Successfully Applied in Agriculture.</title>
        <authorList>
            <person name="Rivera D."/>
            <person name="Revale S."/>
            <person name="Molina R."/>
            <person name="Gualpa J."/>
            <person name="Puente M."/>
            <person name="Maroniche G."/>
            <person name="Paris G."/>
            <person name="Baker D."/>
            <person name="Clavijo B."/>
            <person name="McLay K."/>
            <person name="Spaepen S."/>
            <person name="Perticari A."/>
            <person name="Vazquez M."/>
            <person name="Wisniewski-Dye F."/>
            <person name="Watkins C."/>
            <person name="Martinez-Abarca F."/>
            <person name="Vanderleyden J."/>
            <person name="Cassan F."/>
        </authorList>
    </citation>
    <scope>NUCLEOTIDE SEQUENCE [LARGE SCALE GENOMIC DNA]</scope>
    <source>
        <strain evidence="4 5">Az39</strain>
        <plasmid evidence="4">AbAZ39_p1</plasmid>
    </source>
</reference>
<dbReference type="AlphaFoldDB" id="A0A060DS43"/>
<dbReference type="InterPro" id="IPR048341">
    <property type="entry name" value="DUF1285_N"/>
</dbReference>
<dbReference type="KEGG" id="abq:ABAZ39_18750"/>
<dbReference type="EMBL" id="CP007794">
    <property type="protein sequence ID" value="AIB13973.1"/>
    <property type="molecule type" value="Genomic_DNA"/>
</dbReference>
<keyword evidence="4" id="KW-0614">Plasmid</keyword>
<evidence type="ECO:0000256" key="1">
    <source>
        <dbReference type="SAM" id="MobiDB-lite"/>
    </source>
</evidence>
<organism evidence="4 5">
    <name type="scientific">Azospirillum argentinense</name>
    <dbReference type="NCBI Taxonomy" id="2970906"/>
    <lineage>
        <taxon>Bacteria</taxon>
        <taxon>Pseudomonadati</taxon>
        <taxon>Pseudomonadota</taxon>
        <taxon>Alphaproteobacteria</taxon>
        <taxon>Rhodospirillales</taxon>
        <taxon>Azospirillaceae</taxon>
        <taxon>Azospirillum</taxon>
    </lineage>
</organism>
<protein>
    <recommendedName>
        <fullName evidence="6">DUF1285 domain-containing protein</fullName>
    </recommendedName>
</protein>
<name>A0A060DS43_9PROT</name>
<feature type="compositionally biased region" description="Basic and acidic residues" evidence="1">
    <location>
        <begin position="8"/>
        <end position="18"/>
    </location>
</feature>
<feature type="domain" description="DUF1285" evidence="2">
    <location>
        <begin position="41"/>
        <end position="97"/>
    </location>
</feature>
<evidence type="ECO:0000259" key="3">
    <source>
        <dbReference type="Pfam" id="PF21028"/>
    </source>
</evidence>
<dbReference type="Gene3D" id="3.10.540.10">
    <property type="entry name" value="duf1285 like domain"/>
    <property type="match status" value="1"/>
</dbReference>
<geneLocation type="plasmid" evidence="4 5">
    <name>AbAZ39_p1</name>
</geneLocation>
<proteinExistence type="predicted"/>
<feature type="region of interest" description="Disordered" evidence="1">
    <location>
        <begin position="1"/>
        <end position="33"/>
    </location>
</feature>
<dbReference type="RefSeq" id="WP_081863143.1">
    <property type="nucleotide sequence ID" value="NZ_CP007794.1"/>
</dbReference>
<evidence type="ECO:0008006" key="6">
    <source>
        <dbReference type="Google" id="ProtNLM"/>
    </source>
</evidence>
<evidence type="ECO:0000313" key="4">
    <source>
        <dbReference type="EMBL" id="AIB13973.1"/>
    </source>
</evidence>
<evidence type="ECO:0000313" key="5">
    <source>
        <dbReference type="Proteomes" id="UP000027186"/>
    </source>
</evidence>
<gene>
    <name evidence="4" type="ORF">ABAZ39_18750</name>
</gene>